<dbReference type="GO" id="GO:0006355">
    <property type="term" value="P:regulation of DNA-templated transcription"/>
    <property type="evidence" value="ECO:0007669"/>
    <property type="project" value="InterPro"/>
</dbReference>
<dbReference type="PANTHER" id="PTHR13213">
    <property type="entry name" value="MYB-BINDING PROTEIN 1A FAMILY MEMBER"/>
    <property type="match status" value="1"/>
</dbReference>
<sequence length="1173" mass="129608">MATGEKKTKKIDVEMVDPSPEPPQQRRKKKKSRAPEVNVDNPSPDDPSSGNPGEERPDLPKTKRRKLGAEAIELTGLEVYWKLPSLDPAERQAAALALVRELQAAQQTFEAVDGRVESGAERILLGEEHSGGALKSCAPELQYALPRLVRGVGSSNQCARQGFAAALSTAIHALPSITGDMVLNLIDKEIEVSSVMKGQDIKDGLLGRLFAYASIVRADRLIDNGMTEEQQKLAKHVAEKLLTLGFKKTFLREPAASIFLDLSERLASSSLQKSVFTLPNFLEWLNASPEVGGADALLVALKLWRKLPDSLSSKCRMLPKSGSLEHLVQASHLDVLIPYLKESSSSHPRLHLVWNALADIFLDQGLLRTRQKKSKQKNDLASKEHSLITFWTRVVDESLLDSSHERKFLAMRLVLLFLSKLPISCTPIILSASFGRCLLDILSGMDNVLHSAAQQFVSDLSAWAEEDQDRLVLTIGFLQQSSSGKFDHLTKSSTVKELLGKVISEESCLLAIQNFQRLFVSDAINATDESDDTQRMVASKKIWMVELMCSFSKQAISVSKSMSAAKEVTRFLAAHIFLNSDAVNTDKVKALIMCASGDVSNSEKDEYIGKLRSLLSEKSPRSKDDDVHEDLSYDIVEFFRSAWKKPDKGTVQRSLRDAIFQISSAIEKEESRNKKLEAMRSFLSQLFIQSHLEPGSMDDIVNELLICCNKAFGKVVDVSSDEMEDEEEAPSMGDVLLDIILSVLWQSPAPIRAAAEQMFELFCGEITSSGLSSLLKVISKKTGHTRQEPLFDIQVDDDEDVLSVEEVTDNEASEVSDPEEDPETGGTDGKQQTDNQIQGAMDDAELSDMDDDAMFRMDVHLAQILKAKRSGEPDTQAQLVQFKFRVLGLLDTFLQKQSESVAVLTVLPTLFQSYLDALSDGHKQLSDRIGGVLNRLLKAKNYPKGSEVDMGAVKDLLQKLLILAAKTTDQKLRGLSQGFVFWLLKVSQATCGAADEEVVKTMLAALDDIFQKKKNTLPLSFLRDAAMRYPWLRGVSIGKLLNKCKDGRTDYEKAEAMELSTSVLKHYTKSGSKPSGSNKTSSMAGDIEPHLPLLSELLILYLAKPLKKAKQASFLRFCVAWLEALPVLFPGRPLSKLVDTAALSSAVNDYVFSGNAKATKTKLESLLPQDRRK</sequence>
<dbReference type="OrthoDB" id="342531at2759"/>
<evidence type="ECO:0000256" key="1">
    <source>
        <dbReference type="ARBA" id="ARBA00004123"/>
    </source>
</evidence>
<feature type="compositionally biased region" description="Acidic residues" evidence="4">
    <location>
        <begin position="806"/>
        <end position="823"/>
    </location>
</feature>
<protein>
    <recommendedName>
        <fullName evidence="7">DNA polymerase V</fullName>
    </recommendedName>
</protein>
<accession>D8SXV7</accession>
<dbReference type="OMA" id="QWIGILY"/>
<organism evidence="6">
    <name type="scientific">Selaginella moellendorffii</name>
    <name type="common">Spikemoss</name>
    <dbReference type="NCBI Taxonomy" id="88036"/>
    <lineage>
        <taxon>Eukaryota</taxon>
        <taxon>Viridiplantae</taxon>
        <taxon>Streptophyta</taxon>
        <taxon>Embryophyta</taxon>
        <taxon>Tracheophyta</taxon>
        <taxon>Lycopodiopsida</taxon>
        <taxon>Selaginellales</taxon>
        <taxon>Selaginellaceae</taxon>
        <taxon>Selaginella</taxon>
    </lineage>
</organism>
<comment type="similarity">
    <text evidence="2">Belongs to the MYBBP1A family.</text>
</comment>
<dbReference type="KEGG" id="smo:SELMODRAFT_426902"/>
<dbReference type="HOGENOM" id="CLU_003261_0_0_1"/>
<feature type="compositionally biased region" description="Basic and acidic residues" evidence="4">
    <location>
        <begin position="1"/>
        <end position="13"/>
    </location>
</feature>
<evidence type="ECO:0000256" key="4">
    <source>
        <dbReference type="SAM" id="MobiDB-lite"/>
    </source>
</evidence>
<dbReference type="eggNOG" id="KOG1926">
    <property type="taxonomic scope" value="Eukaryota"/>
</dbReference>
<dbReference type="Pfam" id="PF04931">
    <property type="entry name" value="DNA_pol_phi"/>
    <property type="match status" value="1"/>
</dbReference>
<dbReference type="AlphaFoldDB" id="D8SXV7"/>
<keyword evidence="3" id="KW-0539">Nucleus</keyword>
<evidence type="ECO:0000256" key="2">
    <source>
        <dbReference type="ARBA" id="ARBA00006809"/>
    </source>
</evidence>
<feature type="region of interest" description="Disordered" evidence="4">
    <location>
        <begin position="1"/>
        <end position="65"/>
    </location>
</feature>
<dbReference type="STRING" id="88036.D8SXV7"/>
<dbReference type="FunCoup" id="D8SXV7">
    <property type="interactions" value="3944"/>
</dbReference>
<keyword evidence="6" id="KW-1185">Reference proteome</keyword>
<evidence type="ECO:0000313" key="6">
    <source>
        <dbReference type="Proteomes" id="UP000001514"/>
    </source>
</evidence>
<evidence type="ECO:0000256" key="3">
    <source>
        <dbReference type="ARBA" id="ARBA00023242"/>
    </source>
</evidence>
<feature type="compositionally biased region" description="Low complexity" evidence="4">
    <location>
        <begin position="35"/>
        <end position="52"/>
    </location>
</feature>
<dbReference type="GO" id="GO:0005730">
    <property type="term" value="C:nucleolus"/>
    <property type="evidence" value="ECO:0000318"/>
    <property type="project" value="GO_Central"/>
</dbReference>
<dbReference type="PANTHER" id="PTHR13213:SF2">
    <property type="entry name" value="MYB-BINDING PROTEIN 1A"/>
    <property type="match status" value="1"/>
</dbReference>
<name>D8SXV7_SELML</name>
<evidence type="ECO:0000313" key="5">
    <source>
        <dbReference type="EMBL" id="EFJ10687.1"/>
    </source>
</evidence>
<dbReference type="EMBL" id="GL377652">
    <property type="protein sequence ID" value="EFJ10687.1"/>
    <property type="molecule type" value="Genomic_DNA"/>
</dbReference>
<comment type="subcellular location">
    <subcellularLocation>
        <location evidence="1">Nucleus</location>
    </subcellularLocation>
</comment>
<dbReference type="InParanoid" id="D8SXV7"/>
<dbReference type="Proteomes" id="UP000001514">
    <property type="component" value="Unassembled WGS sequence"/>
</dbReference>
<dbReference type="InterPro" id="IPR016024">
    <property type="entry name" value="ARM-type_fold"/>
</dbReference>
<dbReference type="InterPro" id="IPR007015">
    <property type="entry name" value="DNA_pol_V/MYBBP1A"/>
</dbReference>
<dbReference type="SUPFAM" id="SSF48371">
    <property type="entry name" value="ARM repeat"/>
    <property type="match status" value="1"/>
</dbReference>
<gene>
    <name evidence="5" type="ORF">SELMODRAFT_426902</name>
</gene>
<evidence type="ECO:0008006" key="7">
    <source>
        <dbReference type="Google" id="ProtNLM"/>
    </source>
</evidence>
<reference evidence="5 6" key="1">
    <citation type="journal article" date="2011" name="Science">
        <title>The Selaginella genome identifies genetic changes associated with the evolution of vascular plants.</title>
        <authorList>
            <person name="Banks J.A."/>
            <person name="Nishiyama T."/>
            <person name="Hasebe M."/>
            <person name="Bowman J.L."/>
            <person name="Gribskov M."/>
            <person name="dePamphilis C."/>
            <person name="Albert V.A."/>
            <person name="Aono N."/>
            <person name="Aoyama T."/>
            <person name="Ambrose B.A."/>
            <person name="Ashton N.W."/>
            <person name="Axtell M.J."/>
            <person name="Barker E."/>
            <person name="Barker M.S."/>
            <person name="Bennetzen J.L."/>
            <person name="Bonawitz N.D."/>
            <person name="Chapple C."/>
            <person name="Cheng C."/>
            <person name="Correa L.G."/>
            <person name="Dacre M."/>
            <person name="DeBarry J."/>
            <person name="Dreyer I."/>
            <person name="Elias M."/>
            <person name="Engstrom E.M."/>
            <person name="Estelle M."/>
            <person name="Feng L."/>
            <person name="Finet C."/>
            <person name="Floyd S.K."/>
            <person name="Frommer W.B."/>
            <person name="Fujita T."/>
            <person name="Gramzow L."/>
            <person name="Gutensohn M."/>
            <person name="Harholt J."/>
            <person name="Hattori M."/>
            <person name="Heyl A."/>
            <person name="Hirai T."/>
            <person name="Hiwatashi Y."/>
            <person name="Ishikawa M."/>
            <person name="Iwata M."/>
            <person name="Karol K.G."/>
            <person name="Koehler B."/>
            <person name="Kolukisaoglu U."/>
            <person name="Kubo M."/>
            <person name="Kurata T."/>
            <person name="Lalonde S."/>
            <person name="Li K."/>
            <person name="Li Y."/>
            <person name="Litt A."/>
            <person name="Lyons E."/>
            <person name="Manning G."/>
            <person name="Maruyama T."/>
            <person name="Michael T.P."/>
            <person name="Mikami K."/>
            <person name="Miyazaki S."/>
            <person name="Morinaga S."/>
            <person name="Murata T."/>
            <person name="Mueller-Roeber B."/>
            <person name="Nelson D.R."/>
            <person name="Obara M."/>
            <person name="Oguri Y."/>
            <person name="Olmstead R.G."/>
            <person name="Onodera N."/>
            <person name="Petersen B.L."/>
            <person name="Pils B."/>
            <person name="Prigge M."/>
            <person name="Rensing S.A."/>
            <person name="Riano-Pachon D.M."/>
            <person name="Roberts A.W."/>
            <person name="Sato Y."/>
            <person name="Scheller H.V."/>
            <person name="Schulz B."/>
            <person name="Schulz C."/>
            <person name="Shakirov E.V."/>
            <person name="Shibagaki N."/>
            <person name="Shinohara N."/>
            <person name="Shippen D.E."/>
            <person name="Soerensen I."/>
            <person name="Sotooka R."/>
            <person name="Sugimoto N."/>
            <person name="Sugita M."/>
            <person name="Sumikawa N."/>
            <person name="Tanurdzic M."/>
            <person name="Theissen G."/>
            <person name="Ulvskov P."/>
            <person name="Wakazuki S."/>
            <person name="Weng J.K."/>
            <person name="Willats W.W."/>
            <person name="Wipf D."/>
            <person name="Wolf P.G."/>
            <person name="Yang L."/>
            <person name="Zimmer A.D."/>
            <person name="Zhu Q."/>
            <person name="Mitros T."/>
            <person name="Hellsten U."/>
            <person name="Loque D."/>
            <person name="Otillar R."/>
            <person name="Salamov A."/>
            <person name="Schmutz J."/>
            <person name="Shapiro H."/>
            <person name="Lindquist E."/>
            <person name="Lucas S."/>
            <person name="Rokhsar D."/>
            <person name="Grigoriev I.V."/>
        </authorList>
    </citation>
    <scope>NUCLEOTIDE SEQUENCE [LARGE SCALE GENOMIC DNA]</scope>
</reference>
<dbReference type="Gramene" id="EFJ10687">
    <property type="protein sequence ID" value="EFJ10687"/>
    <property type="gene ID" value="SELMODRAFT_426902"/>
</dbReference>
<proteinExistence type="inferred from homology"/>
<feature type="region of interest" description="Disordered" evidence="4">
    <location>
        <begin position="806"/>
        <end position="835"/>
    </location>
</feature>
<dbReference type="GO" id="GO:0003677">
    <property type="term" value="F:DNA binding"/>
    <property type="evidence" value="ECO:0007669"/>
    <property type="project" value="InterPro"/>
</dbReference>